<dbReference type="EMBL" id="JAGPYM010000045">
    <property type="protein sequence ID" value="KAH6873642.1"/>
    <property type="molecule type" value="Genomic_DNA"/>
</dbReference>
<organism evidence="1 2">
    <name type="scientific">Thelonectria olida</name>
    <dbReference type="NCBI Taxonomy" id="1576542"/>
    <lineage>
        <taxon>Eukaryota</taxon>
        <taxon>Fungi</taxon>
        <taxon>Dikarya</taxon>
        <taxon>Ascomycota</taxon>
        <taxon>Pezizomycotina</taxon>
        <taxon>Sordariomycetes</taxon>
        <taxon>Hypocreomycetidae</taxon>
        <taxon>Hypocreales</taxon>
        <taxon>Nectriaceae</taxon>
        <taxon>Thelonectria</taxon>
    </lineage>
</organism>
<reference evidence="1 2" key="1">
    <citation type="journal article" date="2021" name="Nat. Commun.">
        <title>Genetic determinants of endophytism in the Arabidopsis root mycobiome.</title>
        <authorList>
            <person name="Mesny F."/>
            <person name="Miyauchi S."/>
            <person name="Thiergart T."/>
            <person name="Pickel B."/>
            <person name="Atanasova L."/>
            <person name="Karlsson M."/>
            <person name="Huettel B."/>
            <person name="Barry K.W."/>
            <person name="Haridas S."/>
            <person name="Chen C."/>
            <person name="Bauer D."/>
            <person name="Andreopoulos W."/>
            <person name="Pangilinan J."/>
            <person name="LaButti K."/>
            <person name="Riley R."/>
            <person name="Lipzen A."/>
            <person name="Clum A."/>
            <person name="Drula E."/>
            <person name="Henrissat B."/>
            <person name="Kohler A."/>
            <person name="Grigoriev I.V."/>
            <person name="Martin F.M."/>
            <person name="Hacquard S."/>
        </authorList>
    </citation>
    <scope>NUCLEOTIDE SEQUENCE [LARGE SCALE GENOMIC DNA]</scope>
    <source>
        <strain evidence="1 2">MPI-CAGE-CH-0241</strain>
    </source>
</reference>
<proteinExistence type="predicted"/>
<sequence>MSYPYCLSPGVYDGDINGIRVRWQNAAIGKLADDAGILQVPLETLKALSEHFSYLLAYRLQNTQVMIRRLGLGRINNGNKYSKRGGDFDGIYVSRINIYYGGRK</sequence>
<comment type="caution">
    <text evidence="1">The sequence shown here is derived from an EMBL/GenBank/DDBJ whole genome shotgun (WGS) entry which is preliminary data.</text>
</comment>
<dbReference type="Proteomes" id="UP000777438">
    <property type="component" value="Unassembled WGS sequence"/>
</dbReference>
<accession>A0A9P9AI43</accession>
<dbReference type="AlphaFoldDB" id="A0A9P9AI43"/>
<name>A0A9P9AI43_9HYPO</name>
<evidence type="ECO:0000313" key="1">
    <source>
        <dbReference type="EMBL" id="KAH6873642.1"/>
    </source>
</evidence>
<dbReference type="OrthoDB" id="4736055at2759"/>
<gene>
    <name evidence="1" type="ORF">B0T10DRAFT_567809</name>
</gene>
<keyword evidence="2" id="KW-1185">Reference proteome</keyword>
<protein>
    <submittedName>
        <fullName evidence="1">Uncharacterized protein</fullName>
    </submittedName>
</protein>
<evidence type="ECO:0000313" key="2">
    <source>
        <dbReference type="Proteomes" id="UP000777438"/>
    </source>
</evidence>